<dbReference type="InterPro" id="IPR012506">
    <property type="entry name" value="TMEM86B-like"/>
</dbReference>
<evidence type="ECO:0000256" key="4">
    <source>
        <dbReference type="ARBA" id="ARBA00022989"/>
    </source>
</evidence>
<proteinExistence type="inferred from homology"/>
<feature type="transmembrane region" description="Helical" evidence="6">
    <location>
        <begin position="145"/>
        <end position="166"/>
    </location>
</feature>
<dbReference type="RefSeq" id="WP_092560305.1">
    <property type="nucleotide sequence ID" value="NZ_FOYZ01000006.1"/>
</dbReference>
<reference evidence="7 8" key="1">
    <citation type="submission" date="2016-10" db="EMBL/GenBank/DDBJ databases">
        <authorList>
            <person name="de Groot N.N."/>
        </authorList>
    </citation>
    <scope>NUCLEOTIDE SEQUENCE [LARGE SCALE GENOMIC DNA]</scope>
    <source>
        <strain evidence="7 8">743A</strain>
    </source>
</reference>
<dbReference type="OrthoDB" id="1758248at2"/>
<dbReference type="GO" id="GO:0016020">
    <property type="term" value="C:membrane"/>
    <property type="evidence" value="ECO:0007669"/>
    <property type="project" value="UniProtKB-SubCell"/>
</dbReference>
<feature type="transmembrane region" description="Helical" evidence="6">
    <location>
        <begin position="173"/>
        <end position="198"/>
    </location>
</feature>
<dbReference type="Pfam" id="PF07947">
    <property type="entry name" value="YhhN"/>
    <property type="match status" value="1"/>
</dbReference>
<comment type="subcellular location">
    <subcellularLocation>
        <location evidence="1">Membrane</location>
        <topology evidence="1">Multi-pass membrane protein</topology>
    </subcellularLocation>
</comment>
<keyword evidence="3 6" id="KW-0812">Transmembrane</keyword>
<keyword evidence="5 6" id="KW-0472">Membrane</keyword>
<keyword evidence="4 6" id="KW-1133">Transmembrane helix</keyword>
<dbReference type="EMBL" id="FOYZ01000006">
    <property type="protein sequence ID" value="SFR80013.1"/>
    <property type="molecule type" value="Genomic_DNA"/>
</dbReference>
<dbReference type="Proteomes" id="UP000199659">
    <property type="component" value="Unassembled WGS sequence"/>
</dbReference>
<feature type="transmembrane region" description="Helical" evidence="6">
    <location>
        <begin position="36"/>
        <end position="56"/>
    </location>
</feature>
<accession>A0A1I6JM20</accession>
<evidence type="ECO:0000256" key="5">
    <source>
        <dbReference type="ARBA" id="ARBA00023136"/>
    </source>
</evidence>
<evidence type="ECO:0000313" key="8">
    <source>
        <dbReference type="Proteomes" id="UP000199659"/>
    </source>
</evidence>
<protein>
    <submittedName>
        <fullName evidence="7">YhhN-like protein</fullName>
    </submittedName>
</protein>
<feature type="transmembrane region" description="Helical" evidence="6">
    <location>
        <begin position="119"/>
        <end position="139"/>
    </location>
</feature>
<name>A0A1I6JM20_9FIRM</name>
<feature type="transmembrane region" description="Helical" evidence="6">
    <location>
        <begin position="88"/>
        <end position="107"/>
    </location>
</feature>
<evidence type="ECO:0000313" key="7">
    <source>
        <dbReference type="EMBL" id="SFR80013.1"/>
    </source>
</evidence>
<gene>
    <name evidence="7" type="ORF">SAMN05661086_01748</name>
</gene>
<evidence type="ECO:0000256" key="3">
    <source>
        <dbReference type="ARBA" id="ARBA00022692"/>
    </source>
</evidence>
<dbReference type="PANTHER" id="PTHR31885:SF6">
    <property type="entry name" value="GH04784P"/>
    <property type="match status" value="1"/>
</dbReference>
<dbReference type="STRING" id="37658.SAMN05661086_01748"/>
<evidence type="ECO:0000256" key="2">
    <source>
        <dbReference type="ARBA" id="ARBA00007375"/>
    </source>
</evidence>
<dbReference type="GO" id="GO:0016787">
    <property type="term" value="F:hydrolase activity"/>
    <property type="evidence" value="ECO:0007669"/>
    <property type="project" value="TreeGrafter"/>
</dbReference>
<comment type="similarity">
    <text evidence="2">Belongs to the TMEM86 family.</text>
</comment>
<evidence type="ECO:0000256" key="1">
    <source>
        <dbReference type="ARBA" id="ARBA00004141"/>
    </source>
</evidence>
<evidence type="ECO:0000256" key="6">
    <source>
        <dbReference type="SAM" id="Phobius"/>
    </source>
</evidence>
<dbReference type="PANTHER" id="PTHR31885">
    <property type="entry name" value="GH04784P"/>
    <property type="match status" value="1"/>
</dbReference>
<feature type="transmembrane region" description="Helical" evidence="6">
    <location>
        <begin position="63"/>
        <end position="82"/>
    </location>
</feature>
<dbReference type="AlphaFoldDB" id="A0A1I6JM20"/>
<feature type="transmembrane region" description="Helical" evidence="6">
    <location>
        <begin position="204"/>
        <end position="226"/>
    </location>
</feature>
<keyword evidence="8" id="KW-1185">Reference proteome</keyword>
<organism evidence="7 8">
    <name type="scientific">Anaeromicropila populeti</name>
    <dbReference type="NCBI Taxonomy" id="37658"/>
    <lineage>
        <taxon>Bacteria</taxon>
        <taxon>Bacillati</taxon>
        <taxon>Bacillota</taxon>
        <taxon>Clostridia</taxon>
        <taxon>Lachnospirales</taxon>
        <taxon>Lachnospiraceae</taxon>
        <taxon>Anaeromicropila</taxon>
    </lineage>
</organism>
<sequence length="236" mass="27020">MMIKLKKEPFLLFFVLLLSMMTLIFNIGVEPRIIYVFLKTFTSLLFVSLIVISYLAVPCDKNYFITLLLGFIFALFGDFFLAINNNSIFFILGVASFAIGHIFYSISFYRFTKINQIQLIVFAILAVFTITYITVVDGFEFGSMYPLIVAYTLIITFMTGSAVSLIKHYHSFPWAVMTTILGAIMFYISDLILVHVFYYNNSPFILVPLNLLIYYTGQGILALSVMNGFRKKDILQ</sequence>